<protein>
    <submittedName>
        <fullName evidence="1">Uncharacterized protein</fullName>
    </submittedName>
</protein>
<gene>
    <name evidence="1" type="ORF">SIK69_01700</name>
</gene>
<keyword evidence="2" id="KW-1185">Reference proteome</keyword>
<sequence>MNAEQAASTYDELQARRLDASDALGIEIRTLDIEGDEEHITGIALYDPELE</sequence>
<evidence type="ECO:0000313" key="1">
    <source>
        <dbReference type="EMBL" id="MDX6038908.1"/>
    </source>
</evidence>
<dbReference type="Proteomes" id="UP001275664">
    <property type="component" value="Unassembled WGS sequence"/>
</dbReference>
<evidence type="ECO:0000313" key="2">
    <source>
        <dbReference type="Proteomes" id="UP001275664"/>
    </source>
</evidence>
<name>A0ABU4QI30_9ENTR</name>
<dbReference type="RefSeq" id="WP_319785255.1">
    <property type="nucleotide sequence ID" value="NZ_JAWXRD010000001.1"/>
</dbReference>
<comment type="caution">
    <text evidence="1">The sequence shown here is derived from an EMBL/GenBank/DDBJ whole genome shotgun (WGS) entry which is preliminary data.</text>
</comment>
<reference evidence="1 2" key="1">
    <citation type="submission" date="2023-11" db="EMBL/GenBank/DDBJ databases">
        <title>Scandinavium wanjuensis sp. nov., isolated from lettuce South Korea.</title>
        <authorList>
            <person name="Park J."/>
            <person name="Park S."/>
            <person name="Oh K.K."/>
            <person name="Cho G.S."/>
            <person name="Franz C.M.A.P."/>
        </authorList>
    </citation>
    <scope>NUCLEOTIDE SEQUENCE [LARGE SCALE GENOMIC DNA]</scope>
    <source>
        <strain evidence="1 2">V105_6</strain>
    </source>
</reference>
<organism evidence="1 2">
    <name type="scientific">Scandinavium lactucae</name>
    <dbReference type="NCBI Taxonomy" id="3095028"/>
    <lineage>
        <taxon>Bacteria</taxon>
        <taxon>Pseudomonadati</taxon>
        <taxon>Pseudomonadota</taxon>
        <taxon>Gammaproteobacteria</taxon>
        <taxon>Enterobacterales</taxon>
        <taxon>Enterobacteriaceae</taxon>
        <taxon>Scandinavium</taxon>
    </lineage>
</organism>
<proteinExistence type="predicted"/>
<dbReference type="EMBL" id="JAWXRD010000001">
    <property type="protein sequence ID" value="MDX6038908.1"/>
    <property type="molecule type" value="Genomic_DNA"/>
</dbReference>
<accession>A0ABU4QI30</accession>